<dbReference type="SUPFAM" id="SSF54001">
    <property type="entry name" value="Cysteine proteinases"/>
    <property type="match status" value="1"/>
</dbReference>
<dbReference type="PANTHER" id="PTHR39327:SF1">
    <property type="entry name" value="BLR5470 PROTEIN"/>
    <property type="match status" value="1"/>
</dbReference>
<dbReference type="EMBL" id="JACJUD010000003">
    <property type="protein sequence ID" value="MBB2495660.1"/>
    <property type="molecule type" value="Genomic_DNA"/>
</dbReference>
<dbReference type="Pfam" id="PF06035">
    <property type="entry name" value="Peptidase_C93"/>
    <property type="match status" value="1"/>
</dbReference>
<protein>
    <submittedName>
        <fullName evidence="1">Transglutaminase-like cysteine peptidase</fullName>
    </submittedName>
</protein>
<comment type="caution">
    <text evidence="1">The sequence shown here is derived from an EMBL/GenBank/DDBJ whole genome shotgun (WGS) entry which is preliminary data.</text>
</comment>
<dbReference type="InterPro" id="IPR038765">
    <property type="entry name" value="Papain-like_cys_pep_sf"/>
</dbReference>
<name>A0A7W4QAP2_9GAMM</name>
<dbReference type="InterPro" id="IPR010319">
    <property type="entry name" value="Transglutaminase-like_Cys_pept"/>
</dbReference>
<dbReference type="Proteomes" id="UP000542720">
    <property type="component" value="Unassembled WGS sequence"/>
</dbReference>
<dbReference type="Gene3D" id="3.10.620.30">
    <property type="match status" value="1"/>
</dbReference>
<evidence type="ECO:0000313" key="2">
    <source>
        <dbReference type="Proteomes" id="UP000542720"/>
    </source>
</evidence>
<dbReference type="RefSeq" id="WP_183089188.1">
    <property type="nucleotide sequence ID" value="NZ_JACJUD010000003.1"/>
</dbReference>
<evidence type="ECO:0000313" key="1">
    <source>
        <dbReference type="EMBL" id="MBB2495660.1"/>
    </source>
</evidence>
<dbReference type="AlphaFoldDB" id="A0A7W4QAP2"/>
<reference evidence="1 2" key="1">
    <citation type="submission" date="2020-08" db="EMBL/GenBank/DDBJ databases">
        <authorList>
            <person name="Kim C.M."/>
        </authorList>
    </citation>
    <scope>NUCLEOTIDE SEQUENCE [LARGE SCALE GENOMIC DNA]</scope>
    <source>
        <strain evidence="1 2">UL070</strain>
    </source>
</reference>
<organism evidence="1 2">
    <name type="scientific">Aquipseudomonas ullengensis</name>
    <dbReference type="NCBI Taxonomy" id="2759166"/>
    <lineage>
        <taxon>Bacteria</taxon>
        <taxon>Pseudomonadati</taxon>
        <taxon>Pseudomonadota</taxon>
        <taxon>Gammaproteobacteria</taxon>
        <taxon>Pseudomonadales</taxon>
        <taxon>Pseudomonadaceae</taxon>
        <taxon>Aquipseudomonas</taxon>
    </lineage>
</organism>
<sequence length="227" mass="25011">MPERSPHRVTPLRRALCSALGMLLFLGTGPSRAVEAPPSSALASALSQSRLEAWRGLLTQAGSSERERLEAVNRFINRSVQHGEDADIWGEADYWATPLETLSRGRGDCEDVAIAKYFSLVRLGVPSSKLRLTFVKALELNRAHMVLAYYAEDSAEPLILDNLQAQIRPASQRSDLLPVYAFNNLGIYLGSAPQRRSSQSPQLLSRWQDVSERALADGSQMPQPPQG</sequence>
<keyword evidence="2" id="KW-1185">Reference proteome</keyword>
<accession>A0A7W4QAP2</accession>
<dbReference type="PANTHER" id="PTHR39327">
    <property type="match status" value="1"/>
</dbReference>
<proteinExistence type="predicted"/>
<gene>
    <name evidence="1" type="ORF">H3H51_11585</name>
</gene>